<evidence type="ECO:0000256" key="9">
    <source>
        <dbReference type="ARBA" id="ARBA00023315"/>
    </source>
</evidence>
<dbReference type="GO" id="GO:0005743">
    <property type="term" value="C:mitochondrial inner membrane"/>
    <property type="evidence" value="ECO:0007669"/>
    <property type="project" value="UniProtKB-SubCell"/>
</dbReference>
<evidence type="ECO:0000256" key="11">
    <source>
        <dbReference type="ARBA" id="ARBA00047906"/>
    </source>
</evidence>
<keyword evidence="4" id="KW-1000">Mitochondrion outer membrane</keyword>
<name>A0A067BVJ9_SAPPC</name>
<evidence type="ECO:0000313" key="15">
    <source>
        <dbReference type="Proteomes" id="UP000030745"/>
    </source>
</evidence>
<evidence type="ECO:0000313" key="14">
    <source>
        <dbReference type="EMBL" id="KDO18311.1"/>
    </source>
</evidence>
<comment type="subcellular location">
    <subcellularLocation>
        <location evidence="1">Mitochondrion inner membrane</location>
        <topology evidence="1">Peripheral membrane protein</topology>
        <orientation evidence="1">Intermembrane side</orientation>
    </subcellularLocation>
    <subcellularLocation>
        <location evidence="10">Mitochondrion outer membrane</location>
        <topology evidence="10">Peripheral membrane protein</topology>
        <orientation evidence="10">Intermembrane side</orientation>
    </subcellularLocation>
</comment>
<evidence type="ECO:0000256" key="3">
    <source>
        <dbReference type="ARBA" id="ARBA00022679"/>
    </source>
</evidence>
<evidence type="ECO:0000256" key="12">
    <source>
        <dbReference type="RuleBase" id="RU365062"/>
    </source>
</evidence>
<dbReference type="CDD" id="cd07989">
    <property type="entry name" value="LPLAT_AGPAT-like"/>
    <property type="match status" value="1"/>
</dbReference>
<feature type="domain" description="Phospholipid/glycerol acyltransferase" evidence="13">
    <location>
        <begin position="105"/>
        <end position="241"/>
    </location>
</feature>
<accession>A0A067BVJ9</accession>
<evidence type="ECO:0000256" key="2">
    <source>
        <dbReference type="ARBA" id="ARBA00010524"/>
    </source>
</evidence>
<dbReference type="VEuPathDB" id="FungiDB:SPRG_16301"/>
<sequence>MALRRAVQIAGLGAGATVAVGVAGLCMDAPPADDGSPDYLAKHAQHVATRDRLPEVFYNAARATFLFYPATLVAKVYLGALNSFSMQNEDALAKWILARPRHRSLITVTNHSSTVDDPALFSRMLPWACANPRVSRWGLCSQEYCYTKGPLLSAVFYGSKTLPIKRGAGIDHPMLHDLFKKVQMGEWVHVFPEGKIVQGGHLGQRDEPMQSQIGGLKWGVGKLIARAEETPIVVPIYHLGLDAVMPQNANHKLKSMIPTTGNHVHVRVGEPIYFDDLFEKYAKDRVQGAEGPDSWVSKSSEHALYSDITRRIEHALLALEAQCYEDLKALSP</sequence>
<dbReference type="Pfam" id="PF01553">
    <property type="entry name" value="Acyltransferase"/>
    <property type="match status" value="1"/>
</dbReference>
<dbReference type="PRINTS" id="PR00979">
    <property type="entry name" value="TAFAZZIN"/>
</dbReference>
<dbReference type="SUPFAM" id="SSF69593">
    <property type="entry name" value="Glycerol-3-phosphate (1)-acyltransferase"/>
    <property type="match status" value="1"/>
</dbReference>
<keyword evidence="6" id="KW-0443">Lipid metabolism</keyword>
<dbReference type="GO" id="GO:0006644">
    <property type="term" value="P:phospholipid metabolic process"/>
    <property type="evidence" value="ECO:0007669"/>
    <property type="project" value="InterPro"/>
</dbReference>
<dbReference type="PANTHER" id="PTHR12497">
    <property type="entry name" value="TAZ PROTEIN TAFAZZIN"/>
    <property type="match status" value="1"/>
</dbReference>
<keyword evidence="15" id="KW-1185">Reference proteome</keyword>
<dbReference type="Proteomes" id="UP000030745">
    <property type="component" value="Unassembled WGS sequence"/>
</dbReference>
<dbReference type="STRING" id="695850.A0A067BVJ9"/>
<gene>
    <name evidence="14" type="ORF">SPRG_16301</name>
</gene>
<comment type="catalytic activity">
    <reaction evidence="11">
        <text>1'-[1,2-diacyl-sn-glycero-3-phospho],3'-[1-acyl-sn-glycero-3-phospho]-glycerol + a 1,2-diacyl-sn-glycero-3-phosphocholine = a cardiolipin + a 1-acyl-sn-glycero-3-phosphocholine</text>
        <dbReference type="Rhea" id="RHEA:33731"/>
        <dbReference type="ChEBI" id="CHEBI:57643"/>
        <dbReference type="ChEBI" id="CHEBI:58168"/>
        <dbReference type="ChEBI" id="CHEBI:62237"/>
        <dbReference type="ChEBI" id="CHEBI:64743"/>
    </reaction>
    <physiologicalReaction direction="left-to-right" evidence="11">
        <dbReference type="Rhea" id="RHEA:33732"/>
    </physiologicalReaction>
    <physiologicalReaction direction="right-to-left" evidence="11">
        <dbReference type="Rhea" id="RHEA:33733"/>
    </physiologicalReaction>
</comment>
<dbReference type="GeneID" id="24137939"/>
<proteinExistence type="inferred from homology"/>
<organism evidence="14 15">
    <name type="scientific">Saprolegnia parasitica (strain CBS 223.65)</name>
    <dbReference type="NCBI Taxonomy" id="695850"/>
    <lineage>
        <taxon>Eukaryota</taxon>
        <taxon>Sar</taxon>
        <taxon>Stramenopiles</taxon>
        <taxon>Oomycota</taxon>
        <taxon>Saprolegniomycetes</taxon>
        <taxon>Saprolegniales</taxon>
        <taxon>Saprolegniaceae</taxon>
        <taxon>Saprolegnia</taxon>
    </lineage>
</organism>
<evidence type="ECO:0000256" key="4">
    <source>
        <dbReference type="ARBA" id="ARBA00022787"/>
    </source>
</evidence>
<evidence type="ECO:0000256" key="5">
    <source>
        <dbReference type="ARBA" id="ARBA00022792"/>
    </source>
</evidence>
<dbReference type="AlphaFoldDB" id="A0A067BVJ9"/>
<dbReference type="GO" id="GO:0008374">
    <property type="term" value="F:O-acyltransferase activity"/>
    <property type="evidence" value="ECO:0007669"/>
    <property type="project" value="TreeGrafter"/>
</dbReference>
<evidence type="ECO:0000256" key="10">
    <source>
        <dbReference type="ARBA" id="ARBA00024323"/>
    </source>
</evidence>
<evidence type="ECO:0000256" key="8">
    <source>
        <dbReference type="ARBA" id="ARBA00023136"/>
    </source>
</evidence>
<comment type="similarity">
    <text evidence="2 12">Belongs to the taffazin family.</text>
</comment>
<reference evidence="14 15" key="1">
    <citation type="journal article" date="2013" name="PLoS Genet.">
        <title>Distinctive expansion of potential virulence genes in the genome of the oomycete fish pathogen Saprolegnia parasitica.</title>
        <authorList>
            <person name="Jiang R.H."/>
            <person name="de Bruijn I."/>
            <person name="Haas B.J."/>
            <person name="Belmonte R."/>
            <person name="Lobach L."/>
            <person name="Christie J."/>
            <person name="van den Ackerveken G."/>
            <person name="Bottin A."/>
            <person name="Bulone V."/>
            <person name="Diaz-Moreno S.M."/>
            <person name="Dumas B."/>
            <person name="Fan L."/>
            <person name="Gaulin E."/>
            <person name="Govers F."/>
            <person name="Grenville-Briggs L.J."/>
            <person name="Horner N.R."/>
            <person name="Levin J.Z."/>
            <person name="Mammella M."/>
            <person name="Meijer H.J."/>
            <person name="Morris P."/>
            <person name="Nusbaum C."/>
            <person name="Oome S."/>
            <person name="Phillips A.J."/>
            <person name="van Rooyen D."/>
            <person name="Rzeszutek E."/>
            <person name="Saraiva M."/>
            <person name="Secombes C.J."/>
            <person name="Seidl M.F."/>
            <person name="Snel B."/>
            <person name="Stassen J.H."/>
            <person name="Sykes S."/>
            <person name="Tripathy S."/>
            <person name="van den Berg H."/>
            <person name="Vega-Arreguin J.C."/>
            <person name="Wawra S."/>
            <person name="Young S.K."/>
            <person name="Zeng Q."/>
            <person name="Dieguez-Uribeondo J."/>
            <person name="Russ C."/>
            <person name="Tyler B.M."/>
            <person name="van West P."/>
        </authorList>
    </citation>
    <scope>NUCLEOTIDE SEQUENCE [LARGE SCALE GENOMIC DNA]</scope>
    <source>
        <strain evidence="14 15">CBS 223.65</strain>
    </source>
</reference>
<keyword evidence="7" id="KW-0496">Mitochondrion</keyword>
<dbReference type="GO" id="GO:0005741">
    <property type="term" value="C:mitochondrial outer membrane"/>
    <property type="evidence" value="ECO:0007669"/>
    <property type="project" value="UniProtKB-SubCell"/>
</dbReference>
<evidence type="ECO:0000256" key="7">
    <source>
        <dbReference type="ARBA" id="ARBA00023128"/>
    </source>
</evidence>
<evidence type="ECO:0000259" key="13">
    <source>
        <dbReference type="SMART" id="SM00563"/>
    </source>
</evidence>
<protein>
    <recommendedName>
        <fullName evidence="12">Tafazzin family protein</fullName>
    </recommendedName>
</protein>
<dbReference type="OMA" id="TTGWFNT"/>
<keyword evidence="8" id="KW-0472">Membrane</keyword>
<dbReference type="OrthoDB" id="193467at2759"/>
<evidence type="ECO:0000256" key="6">
    <source>
        <dbReference type="ARBA" id="ARBA00023098"/>
    </source>
</evidence>
<dbReference type="InterPro" id="IPR002123">
    <property type="entry name" value="Plipid/glycerol_acylTrfase"/>
</dbReference>
<keyword evidence="5" id="KW-0999">Mitochondrion inner membrane</keyword>
<keyword evidence="9" id="KW-0012">Acyltransferase</keyword>
<dbReference type="EMBL" id="KK583458">
    <property type="protein sequence ID" value="KDO18311.1"/>
    <property type="molecule type" value="Genomic_DNA"/>
</dbReference>
<keyword evidence="3" id="KW-0808">Transferase</keyword>
<dbReference type="KEGG" id="spar:SPRG_16301"/>
<evidence type="ECO:0000256" key="1">
    <source>
        <dbReference type="ARBA" id="ARBA00004137"/>
    </source>
</evidence>
<dbReference type="SMART" id="SM00563">
    <property type="entry name" value="PlsC"/>
    <property type="match status" value="1"/>
</dbReference>
<dbReference type="PANTHER" id="PTHR12497:SF0">
    <property type="entry name" value="TAFAZZIN"/>
    <property type="match status" value="1"/>
</dbReference>
<dbReference type="InterPro" id="IPR000872">
    <property type="entry name" value="Tafazzin"/>
</dbReference>
<dbReference type="RefSeq" id="XP_012210986.1">
    <property type="nucleotide sequence ID" value="XM_012355596.1"/>
</dbReference>